<evidence type="ECO:0000256" key="1">
    <source>
        <dbReference type="ARBA" id="ARBA00004613"/>
    </source>
</evidence>
<dbReference type="Gene3D" id="3.20.20.370">
    <property type="entry name" value="Glycoside hydrolase/deacetylase"/>
    <property type="match status" value="1"/>
</dbReference>
<dbReference type="InterPro" id="IPR011330">
    <property type="entry name" value="Glyco_hydro/deAcase_b/a-brl"/>
</dbReference>
<comment type="subcellular location">
    <subcellularLocation>
        <location evidence="1">Secreted</location>
    </subcellularLocation>
</comment>
<dbReference type="CDD" id="cd10918">
    <property type="entry name" value="CE4_NodB_like_5s_6s"/>
    <property type="match status" value="1"/>
</dbReference>
<organism evidence="4 5">
    <name type="scientific">Harryflintia acetispora</name>
    <dbReference type="NCBI Taxonomy" id="1849041"/>
    <lineage>
        <taxon>Bacteria</taxon>
        <taxon>Bacillati</taxon>
        <taxon>Bacillota</taxon>
        <taxon>Clostridia</taxon>
        <taxon>Eubacteriales</taxon>
        <taxon>Oscillospiraceae</taxon>
        <taxon>Harryflintia</taxon>
    </lineage>
</organism>
<accession>A0A9X8Y7D1</accession>
<dbReference type="PROSITE" id="PS51677">
    <property type="entry name" value="NODB"/>
    <property type="match status" value="1"/>
</dbReference>
<dbReference type="PANTHER" id="PTHR34216">
    <property type="match status" value="1"/>
</dbReference>
<evidence type="ECO:0000313" key="5">
    <source>
        <dbReference type="Proteomes" id="UP000294682"/>
    </source>
</evidence>
<dbReference type="Proteomes" id="UP000294682">
    <property type="component" value="Unassembled WGS sequence"/>
</dbReference>
<keyword evidence="2" id="KW-0732">Signal</keyword>
<dbReference type="GO" id="GO:0005975">
    <property type="term" value="P:carbohydrate metabolic process"/>
    <property type="evidence" value="ECO:0007669"/>
    <property type="project" value="InterPro"/>
</dbReference>
<evidence type="ECO:0000313" key="4">
    <source>
        <dbReference type="EMBL" id="TCL41620.1"/>
    </source>
</evidence>
<dbReference type="SUPFAM" id="SSF88713">
    <property type="entry name" value="Glycoside hydrolase/deacetylase"/>
    <property type="match status" value="1"/>
</dbReference>
<dbReference type="GO" id="GO:0005576">
    <property type="term" value="C:extracellular region"/>
    <property type="evidence" value="ECO:0007669"/>
    <property type="project" value="UniProtKB-SubCell"/>
</dbReference>
<dbReference type="GO" id="GO:0016810">
    <property type="term" value="F:hydrolase activity, acting on carbon-nitrogen (but not peptide) bonds"/>
    <property type="evidence" value="ECO:0007669"/>
    <property type="project" value="InterPro"/>
</dbReference>
<dbReference type="InterPro" id="IPR002509">
    <property type="entry name" value="NODB_dom"/>
</dbReference>
<evidence type="ECO:0000259" key="3">
    <source>
        <dbReference type="PROSITE" id="PS51677"/>
    </source>
</evidence>
<keyword evidence="5" id="KW-1185">Reference proteome</keyword>
<dbReference type="InterPro" id="IPR051398">
    <property type="entry name" value="Polysacch_Deacetylase"/>
</dbReference>
<gene>
    <name evidence="4" type="ORF">EDD78_11394</name>
</gene>
<protein>
    <submittedName>
        <fullName evidence="4">Polysaccharide deacetylase</fullName>
    </submittedName>
</protein>
<dbReference type="AlphaFoldDB" id="A0A9X8Y7D1"/>
<evidence type="ECO:0000256" key="2">
    <source>
        <dbReference type="ARBA" id="ARBA00022729"/>
    </source>
</evidence>
<dbReference type="PANTHER" id="PTHR34216:SF3">
    <property type="entry name" value="POLY-BETA-1,6-N-ACETYL-D-GLUCOSAMINE N-DEACETYLASE"/>
    <property type="match status" value="1"/>
</dbReference>
<proteinExistence type="predicted"/>
<reference evidence="4 5" key="1">
    <citation type="submission" date="2019-03" db="EMBL/GenBank/DDBJ databases">
        <title>Genomic Encyclopedia of Type Strains, Phase IV (KMG-IV): sequencing the most valuable type-strain genomes for metagenomic binning, comparative biology and taxonomic classification.</title>
        <authorList>
            <person name="Goeker M."/>
        </authorList>
    </citation>
    <scope>NUCLEOTIDE SEQUENCE [LARGE SCALE GENOMIC DNA]</scope>
    <source>
        <strain evidence="4 5">DSM 100433</strain>
    </source>
</reference>
<dbReference type="RefSeq" id="WP_132085205.1">
    <property type="nucleotide sequence ID" value="NZ_SLUK01000013.1"/>
</dbReference>
<name>A0A9X8Y7D1_9FIRM</name>
<feature type="domain" description="NodB homology" evidence="3">
    <location>
        <begin position="80"/>
        <end position="241"/>
    </location>
</feature>
<comment type="caution">
    <text evidence="4">The sequence shown here is derived from an EMBL/GenBank/DDBJ whole genome shotgun (WGS) entry which is preliminary data.</text>
</comment>
<dbReference type="Pfam" id="PF01522">
    <property type="entry name" value="Polysacc_deac_1"/>
    <property type="match status" value="1"/>
</dbReference>
<sequence length="241" mass="29338">MSFDLQAFAQSVTKDKRTMEMFRYLLNNSYIRVINYHRTNKEDIPRFEAEIKYYAEHFSPVTVEDMDRFFDTGVWHKERPGLIPAIFEGYRCHYDYMLPILDKYNFTGWFYVPGFFMDVPYEEQLEFAQSHHLRTDIPEEYQHDKRIAMSWEEMEEISRRHVICCHTGSHFQITKTTSDEDMQREIVESKRRIESHIQKPVDVFCWLYGEEYSYYDRAHKFIEEAGYKYVVGNLKMERVRK</sequence>
<dbReference type="EMBL" id="SLUK01000013">
    <property type="protein sequence ID" value="TCL41620.1"/>
    <property type="molecule type" value="Genomic_DNA"/>
</dbReference>